<dbReference type="OrthoDB" id="7057889at2"/>
<dbReference type="InterPro" id="IPR011053">
    <property type="entry name" value="Single_hybrid_motif"/>
</dbReference>
<feature type="transmembrane region" description="Helical" evidence="6">
    <location>
        <begin position="55"/>
        <end position="75"/>
    </location>
</feature>
<dbReference type="InterPro" id="IPR058982">
    <property type="entry name" value="Beta-barrel_AprE"/>
</dbReference>
<feature type="coiled-coil region" evidence="5">
    <location>
        <begin position="268"/>
        <end position="295"/>
    </location>
</feature>
<evidence type="ECO:0000256" key="4">
    <source>
        <dbReference type="ARBA" id="ARBA00023136"/>
    </source>
</evidence>
<evidence type="ECO:0000256" key="5">
    <source>
        <dbReference type="SAM" id="Coils"/>
    </source>
</evidence>
<keyword evidence="4 6" id="KW-0472">Membrane</keyword>
<dbReference type="SUPFAM" id="SSF51230">
    <property type="entry name" value="Single hybrid motif"/>
    <property type="match status" value="1"/>
</dbReference>
<dbReference type="PRINTS" id="PR01490">
    <property type="entry name" value="RTXTOXIND"/>
</dbReference>
<comment type="subcellular location">
    <subcellularLocation>
        <location evidence="1">Membrane</location>
        <topology evidence="1">Single-pass membrane protein</topology>
    </subcellularLocation>
</comment>
<evidence type="ECO:0000256" key="2">
    <source>
        <dbReference type="ARBA" id="ARBA00022692"/>
    </source>
</evidence>
<evidence type="ECO:0000256" key="3">
    <source>
        <dbReference type="ARBA" id="ARBA00022989"/>
    </source>
</evidence>
<dbReference type="GO" id="GO:0016020">
    <property type="term" value="C:membrane"/>
    <property type="evidence" value="ECO:0007669"/>
    <property type="project" value="UniProtKB-SubCell"/>
</dbReference>
<evidence type="ECO:0000256" key="1">
    <source>
        <dbReference type="ARBA" id="ARBA00004167"/>
    </source>
</evidence>
<dbReference type="AlphaFoldDB" id="A0A327VQI6"/>
<keyword evidence="9" id="KW-1185">Reference proteome</keyword>
<dbReference type="RefSeq" id="WP_111594349.1">
    <property type="nucleotide sequence ID" value="NZ_QLMA01000008.1"/>
</dbReference>
<sequence>METVKKHITTTPADTVIRTEEEAADSLNDLRNTVINRSEAVDEIMSRKTGFMERWALLFYAGIFVGITLICWFIRFPDIVDADGVLTAVNAPKEILVNQDGRLVKLFVTNNTVVEKGAILAWIESTGDHASILRLQGQADSAIILLDKGLYPESIATFQGPYQQLGEVQKDYQDFLKAREQFRDYTDHGYYIRKREILREDMARMANENEIVVRQKELAIQDMKMTEATFNMQSRLFDEKVISEEEFRKAKSIVLNKEISINNYDYTLSTNQSKLSDKQKEIDELTHEIQQQLSVYQQALGVFKYSLDEWVRKYVISSPIAGKINYLLPMQENKHMQQGKQIGYTIPNEDAVYVEANFRQNNFGKIDTGMKVRLQFEAYPFQEFGELFGTVSYISNVPADSGFLGNIRLQDGLKTQRDYNIPYKSGLKIHAKIVTKDMRLLERFYYNFVKSVNMDK</sequence>
<organism evidence="8 9">
    <name type="scientific">Chitinophaga dinghuensis</name>
    <dbReference type="NCBI Taxonomy" id="1539050"/>
    <lineage>
        <taxon>Bacteria</taxon>
        <taxon>Pseudomonadati</taxon>
        <taxon>Bacteroidota</taxon>
        <taxon>Chitinophagia</taxon>
        <taxon>Chitinophagales</taxon>
        <taxon>Chitinophagaceae</taxon>
        <taxon>Chitinophaga</taxon>
    </lineage>
</organism>
<accession>A0A327VQI6</accession>
<keyword evidence="2 6" id="KW-0812">Transmembrane</keyword>
<keyword evidence="5" id="KW-0175">Coiled coil</keyword>
<feature type="domain" description="AprE-like beta-barrel" evidence="7">
    <location>
        <begin position="353"/>
        <end position="396"/>
    </location>
</feature>
<dbReference type="Gene3D" id="2.40.30.170">
    <property type="match status" value="1"/>
</dbReference>
<dbReference type="Pfam" id="PF26002">
    <property type="entry name" value="Beta-barrel_AprE"/>
    <property type="match status" value="1"/>
</dbReference>
<comment type="caution">
    <text evidence="8">The sequence shown here is derived from an EMBL/GenBank/DDBJ whole genome shotgun (WGS) entry which is preliminary data.</text>
</comment>
<dbReference type="InterPro" id="IPR050739">
    <property type="entry name" value="MFP"/>
</dbReference>
<dbReference type="PANTHER" id="PTHR30386:SF26">
    <property type="entry name" value="TRANSPORT PROTEIN COMB"/>
    <property type="match status" value="1"/>
</dbReference>
<gene>
    <name evidence="8" type="ORF">CLV59_108146</name>
</gene>
<evidence type="ECO:0000259" key="7">
    <source>
        <dbReference type="Pfam" id="PF26002"/>
    </source>
</evidence>
<reference evidence="8 9" key="1">
    <citation type="submission" date="2018-06" db="EMBL/GenBank/DDBJ databases">
        <title>Genomic Encyclopedia of Archaeal and Bacterial Type Strains, Phase II (KMG-II): from individual species to whole genera.</title>
        <authorList>
            <person name="Goeker M."/>
        </authorList>
    </citation>
    <scope>NUCLEOTIDE SEQUENCE [LARGE SCALE GENOMIC DNA]</scope>
    <source>
        <strain evidence="8 9">DSM 29821</strain>
    </source>
</reference>
<dbReference type="PANTHER" id="PTHR30386">
    <property type="entry name" value="MEMBRANE FUSION SUBUNIT OF EMRAB-TOLC MULTIDRUG EFFLUX PUMP"/>
    <property type="match status" value="1"/>
</dbReference>
<evidence type="ECO:0000313" key="9">
    <source>
        <dbReference type="Proteomes" id="UP000249819"/>
    </source>
</evidence>
<dbReference type="Proteomes" id="UP000249819">
    <property type="component" value="Unassembled WGS sequence"/>
</dbReference>
<evidence type="ECO:0000256" key="6">
    <source>
        <dbReference type="SAM" id="Phobius"/>
    </source>
</evidence>
<evidence type="ECO:0000313" key="8">
    <source>
        <dbReference type="EMBL" id="RAJ76627.1"/>
    </source>
</evidence>
<name>A0A327VQI6_9BACT</name>
<keyword evidence="3 6" id="KW-1133">Transmembrane helix</keyword>
<protein>
    <submittedName>
        <fullName evidence="8">HlyD family secretion protein</fullName>
    </submittedName>
</protein>
<dbReference type="EMBL" id="QLMA01000008">
    <property type="protein sequence ID" value="RAJ76627.1"/>
    <property type="molecule type" value="Genomic_DNA"/>
</dbReference>
<proteinExistence type="predicted"/>